<dbReference type="PROSITE" id="PS01037">
    <property type="entry name" value="SBP_BACTERIAL_1"/>
    <property type="match status" value="1"/>
</dbReference>
<evidence type="ECO:0000256" key="2">
    <source>
        <dbReference type="ARBA" id="ARBA00022448"/>
    </source>
</evidence>
<feature type="chain" id="PRO_5039301774" evidence="5">
    <location>
        <begin position="24"/>
        <end position="455"/>
    </location>
</feature>
<evidence type="ECO:0000256" key="4">
    <source>
        <dbReference type="SAM" id="MobiDB-lite"/>
    </source>
</evidence>
<feature type="compositionally biased region" description="Low complexity" evidence="4">
    <location>
        <begin position="27"/>
        <end position="40"/>
    </location>
</feature>
<dbReference type="AlphaFoldDB" id="A0A7Z2VLW5"/>
<protein>
    <submittedName>
        <fullName evidence="6">ABC transporter substrate-binding protein</fullName>
    </submittedName>
</protein>
<dbReference type="KEGG" id="cheb:HH215_21265"/>
<evidence type="ECO:0000256" key="3">
    <source>
        <dbReference type="ARBA" id="ARBA00022729"/>
    </source>
</evidence>
<dbReference type="InterPro" id="IPR006059">
    <property type="entry name" value="SBP"/>
</dbReference>
<proteinExistence type="inferred from homology"/>
<dbReference type="RefSeq" id="WP_169281719.1">
    <property type="nucleotide sequence ID" value="NZ_CP051680.1"/>
</dbReference>
<evidence type="ECO:0000256" key="1">
    <source>
        <dbReference type="ARBA" id="ARBA00008520"/>
    </source>
</evidence>
<evidence type="ECO:0000313" key="7">
    <source>
        <dbReference type="Proteomes" id="UP000502248"/>
    </source>
</evidence>
<dbReference type="SUPFAM" id="SSF53850">
    <property type="entry name" value="Periplasmic binding protein-like II"/>
    <property type="match status" value="1"/>
</dbReference>
<keyword evidence="2" id="KW-0813">Transport</keyword>
<dbReference type="Gene3D" id="3.40.190.10">
    <property type="entry name" value="Periplasmic binding protein-like II"/>
    <property type="match status" value="1"/>
</dbReference>
<evidence type="ECO:0000256" key="5">
    <source>
        <dbReference type="SAM" id="SignalP"/>
    </source>
</evidence>
<dbReference type="Proteomes" id="UP000502248">
    <property type="component" value="Chromosome"/>
</dbReference>
<accession>A0A7Z2VLW5</accession>
<reference evidence="6 7" key="1">
    <citation type="submission" date="2020-04" db="EMBL/GenBank/DDBJ databases">
        <title>Genome sequencing of novel species.</title>
        <authorList>
            <person name="Heo J."/>
            <person name="Kim S.-J."/>
            <person name="Kim J.-S."/>
            <person name="Hong S.-B."/>
            <person name="Kwon S.-W."/>
        </authorList>
    </citation>
    <scope>NUCLEOTIDE SEQUENCE [LARGE SCALE GENOMIC DNA]</scope>
    <source>
        <strain evidence="6 7">MFER-1</strain>
    </source>
</reference>
<name>A0A7Z2VLW5_9BACL</name>
<dbReference type="PROSITE" id="PS51257">
    <property type="entry name" value="PROKAR_LIPOPROTEIN"/>
    <property type="match status" value="1"/>
</dbReference>
<dbReference type="Pfam" id="PF13416">
    <property type="entry name" value="SBP_bac_8"/>
    <property type="match status" value="1"/>
</dbReference>
<feature type="region of interest" description="Disordered" evidence="4">
    <location>
        <begin position="27"/>
        <end position="51"/>
    </location>
</feature>
<dbReference type="PANTHER" id="PTHR43649:SF12">
    <property type="entry name" value="DIACETYLCHITOBIOSE BINDING PROTEIN DASA"/>
    <property type="match status" value="1"/>
</dbReference>
<dbReference type="PANTHER" id="PTHR43649">
    <property type="entry name" value="ARABINOSE-BINDING PROTEIN-RELATED"/>
    <property type="match status" value="1"/>
</dbReference>
<sequence length="455" mass="48760">MARVKTWATLALSAMVLTTAACGQSGNKNANAGASSNPSSEETASVTPGEASAATNEKITIKFYSYNLATAGQKEGTQLLIDEFQAAHPNITIEGIPVASTDINSKVQADIAAGSPPDVAQLVFDGLDYAVHNYGAKPLEDIVSAEEMKTNFEGFSPNGLKLGQLNGKTYGLPFTFSTPVLFYNAKLFKDAGLDPEKPPTTWAEVKEYALKIAEKTKASGVHVGGAVGADWIVQALIGSNGGKVLSDDRKTIQFGEPAAVEAIQMWQDLIASGANDKLNDGEVVEAMTQGKVGMLLFTSALQNMLVTASQAGGWELKAASMPTYDGKPTTPVNSGSALFILTDDKAKQQAAWEFLKFATSERGYTIITSKIGYLPLRPSIVEDPKYLKEWVEQNPLIKPNLKQLESLQPWVSYPGPNWKQIETILLEAVQKSILSDGDIAPIMQDAQKRAQALVQ</sequence>
<gene>
    <name evidence="6" type="ORF">HH215_21265</name>
</gene>
<keyword evidence="7" id="KW-1185">Reference proteome</keyword>
<comment type="similarity">
    <text evidence="1">Belongs to the bacterial solute-binding protein 1 family.</text>
</comment>
<dbReference type="CDD" id="cd14748">
    <property type="entry name" value="PBP2_UgpB"/>
    <property type="match status" value="1"/>
</dbReference>
<dbReference type="InterPro" id="IPR050490">
    <property type="entry name" value="Bact_solute-bd_prot1"/>
</dbReference>
<dbReference type="GO" id="GO:0055085">
    <property type="term" value="P:transmembrane transport"/>
    <property type="evidence" value="ECO:0007669"/>
    <property type="project" value="InterPro"/>
</dbReference>
<evidence type="ECO:0000313" key="6">
    <source>
        <dbReference type="EMBL" id="QJD85457.1"/>
    </source>
</evidence>
<dbReference type="InterPro" id="IPR006061">
    <property type="entry name" value="SBP_1_CS"/>
</dbReference>
<organism evidence="6 7">
    <name type="scientific">Cohnella herbarum</name>
    <dbReference type="NCBI Taxonomy" id="2728023"/>
    <lineage>
        <taxon>Bacteria</taxon>
        <taxon>Bacillati</taxon>
        <taxon>Bacillota</taxon>
        <taxon>Bacilli</taxon>
        <taxon>Bacillales</taxon>
        <taxon>Paenibacillaceae</taxon>
        <taxon>Cohnella</taxon>
    </lineage>
</organism>
<feature type="signal peptide" evidence="5">
    <location>
        <begin position="1"/>
        <end position="23"/>
    </location>
</feature>
<dbReference type="EMBL" id="CP051680">
    <property type="protein sequence ID" value="QJD85457.1"/>
    <property type="molecule type" value="Genomic_DNA"/>
</dbReference>
<keyword evidence="3 5" id="KW-0732">Signal</keyword>